<evidence type="ECO:0000313" key="4">
    <source>
        <dbReference type="EMBL" id="SEQ41171.1"/>
    </source>
</evidence>
<evidence type="ECO:0000256" key="1">
    <source>
        <dbReference type="ARBA" id="ARBA00005953"/>
    </source>
</evidence>
<dbReference type="Proteomes" id="UP000199766">
    <property type="component" value="Unassembled WGS sequence"/>
</dbReference>
<keyword evidence="5" id="KW-1185">Reference proteome</keyword>
<dbReference type="CDD" id="cd00586">
    <property type="entry name" value="4HBT"/>
    <property type="match status" value="1"/>
</dbReference>
<dbReference type="EMBL" id="FOGD01000001">
    <property type="protein sequence ID" value="SEQ41171.1"/>
    <property type="molecule type" value="Genomic_DNA"/>
</dbReference>
<proteinExistence type="inferred from homology"/>
<dbReference type="STRING" id="180197.SAMN02982919_00632"/>
<dbReference type="SUPFAM" id="SSF54637">
    <property type="entry name" value="Thioesterase/thiol ester dehydrase-isomerase"/>
    <property type="match status" value="1"/>
</dbReference>
<evidence type="ECO:0000259" key="3">
    <source>
        <dbReference type="PROSITE" id="PS51186"/>
    </source>
</evidence>
<dbReference type="Gene3D" id="3.40.630.30">
    <property type="match status" value="1"/>
</dbReference>
<dbReference type="PANTHER" id="PTHR31793">
    <property type="entry name" value="4-HYDROXYBENZOYL-COA THIOESTERASE FAMILY MEMBER"/>
    <property type="match status" value="1"/>
</dbReference>
<organism evidence="4 5">
    <name type="scientific">Giesbergeria anulus</name>
    <dbReference type="NCBI Taxonomy" id="180197"/>
    <lineage>
        <taxon>Bacteria</taxon>
        <taxon>Pseudomonadati</taxon>
        <taxon>Pseudomonadota</taxon>
        <taxon>Betaproteobacteria</taxon>
        <taxon>Burkholderiales</taxon>
        <taxon>Comamonadaceae</taxon>
        <taxon>Giesbergeria</taxon>
    </lineage>
</organism>
<dbReference type="AlphaFoldDB" id="A0A1H9FTB5"/>
<dbReference type="CDD" id="cd04301">
    <property type="entry name" value="NAT_SF"/>
    <property type="match status" value="1"/>
</dbReference>
<dbReference type="SUPFAM" id="SSF55729">
    <property type="entry name" value="Acyl-CoA N-acyltransferases (Nat)"/>
    <property type="match status" value="1"/>
</dbReference>
<gene>
    <name evidence="4" type="ORF">SAMN02982919_00632</name>
</gene>
<dbReference type="InterPro" id="IPR000182">
    <property type="entry name" value="GNAT_dom"/>
</dbReference>
<dbReference type="Gene3D" id="3.10.129.10">
    <property type="entry name" value="Hotdog Thioesterase"/>
    <property type="match status" value="1"/>
</dbReference>
<name>A0A1H9FTB5_9BURK</name>
<dbReference type="Pfam" id="PF13673">
    <property type="entry name" value="Acetyltransf_10"/>
    <property type="match status" value="1"/>
</dbReference>
<feature type="domain" description="N-acetyltransferase" evidence="3">
    <location>
        <begin position="145"/>
        <end position="287"/>
    </location>
</feature>
<dbReference type="InterPro" id="IPR050563">
    <property type="entry name" value="4-hydroxybenzoyl-CoA_TE"/>
</dbReference>
<dbReference type="PROSITE" id="PS51186">
    <property type="entry name" value="GNAT"/>
    <property type="match status" value="1"/>
</dbReference>
<dbReference type="Pfam" id="PF13279">
    <property type="entry name" value="4HBT_2"/>
    <property type="match status" value="1"/>
</dbReference>
<keyword evidence="2 4" id="KW-0378">Hydrolase</keyword>
<evidence type="ECO:0000313" key="5">
    <source>
        <dbReference type="Proteomes" id="UP000199766"/>
    </source>
</evidence>
<reference evidence="4 5" key="1">
    <citation type="submission" date="2016-10" db="EMBL/GenBank/DDBJ databases">
        <authorList>
            <person name="de Groot N.N."/>
        </authorList>
    </citation>
    <scope>NUCLEOTIDE SEQUENCE [LARGE SCALE GENOMIC DNA]</scope>
    <source>
        <strain evidence="4 5">ATCC 35958</strain>
    </source>
</reference>
<protein>
    <submittedName>
        <fullName evidence="4">Acyl-CoA thioester hydrolase, YbgC/YbaW family</fullName>
    </submittedName>
</protein>
<accession>A0A1H9FTB5</accession>
<dbReference type="InterPro" id="IPR016181">
    <property type="entry name" value="Acyl_CoA_acyltransferase"/>
</dbReference>
<sequence length="300" mass="33099">MMQRTDFRCLHRMRVRWIEVDSQKIVSSPHYLMYVQSAILDYWRALALPYESGVALLGGELVMRKCTLEYHASARLDDVLEVGLRCVRVGNSSVQLEAGIFRGEQLLVSAEIIAVFIDLAAHSSRPVPVGLRTLLESFEAGHSMAEVRTGDWQQLGDDALALRTAVFVQEQGIAPELELDSQDLHCVHAVVYNRLGQAIATGRLLPAQGGIGRIGRMAVHQALRGAHWGQELLQTLLEAARSRGDVCVELHAQCTAVPFYLRAGFIPHGEPYEEAGITHITMERPLRGTALSADDLTAIV</sequence>
<comment type="similarity">
    <text evidence="1">Belongs to the 4-hydroxybenzoyl-CoA thioesterase family.</text>
</comment>
<dbReference type="InterPro" id="IPR029069">
    <property type="entry name" value="HotDog_dom_sf"/>
</dbReference>
<evidence type="ECO:0000256" key="2">
    <source>
        <dbReference type="ARBA" id="ARBA00022801"/>
    </source>
</evidence>
<dbReference type="PANTHER" id="PTHR31793:SF27">
    <property type="entry name" value="NOVEL THIOESTERASE SUPERFAMILY DOMAIN AND SAPOSIN A-TYPE DOMAIN CONTAINING PROTEIN (0610012H03RIK)"/>
    <property type="match status" value="1"/>
</dbReference>
<dbReference type="GO" id="GO:0047617">
    <property type="term" value="F:fatty acyl-CoA hydrolase activity"/>
    <property type="evidence" value="ECO:0007669"/>
    <property type="project" value="TreeGrafter"/>
</dbReference>
<dbReference type="GO" id="GO:0016747">
    <property type="term" value="F:acyltransferase activity, transferring groups other than amino-acyl groups"/>
    <property type="evidence" value="ECO:0007669"/>
    <property type="project" value="InterPro"/>
</dbReference>